<evidence type="ECO:0000256" key="3">
    <source>
        <dbReference type="ARBA" id="ARBA00022989"/>
    </source>
</evidence>
<feature type="transmembrane region" description="Helical" evidence="5">
    <location>
        <begin position="59"/>
        <end position="78"/>
    </location>
</feature>
<evidence type="ECO:0000313" key="6">
    <source>
        <dbReference type="EMBL" id="MBR1139919.1"/>
    </source>
</evidence>
<keyword evidence="6" id="KW-0762">Sugar transport</keyword>
<keyword evidence="3 5" id="KW-1133">Transmembrane helix</keyword>
<keyword evidence="4 5" id="KW-0472">Membrane</keyword>
<dbReference type="EMBL" id="JAFCLK010000034">
    <property type="protein sequence ID" value="MBR1139919.1"/>
    <property type="molecule type" value="Genomic_DNA"/>
</dbReference>
<organism evidence="6 7">
    <name type="scientific">Bradyrhizobium denitrificans</name>
    <dbReference type="NCBI Taxonomy" id="2734912"/>
    <lineage>
        <taxon>Bacteria</taxon>
        <taxon>Pseudomonadati</taxon>
        <taxon>Pseudomonadota</taxon>
        <taxon>Alphaproteobacteria</taxon>
        <taxon>Hyphomicrobiales</taxon>
        <taxon>Nitrobacteraceae</taxon>
        <taxon>Bradyrhizobium</taxon>
    </lineage>
</organism>
<dbReference type="InterPro" id="IPR047662">
    <property type="entry name" value="SemiSWEET"/>
</dbReference>
<gene>
    <name evidence="6" type="ORF">JQ619_29605</name>
</gene>
<evidence type="ECO:0000256" key="5">
    <source>
        <dbReference type="SAM" id="Phobius"/>
    </source>
</evidence>
<dbReference type="Proteomes" id="UP001314635">
    <property type="component" value="Unassembled WGS sequence"/>
</dbReference>
<dbReference type="SMART" id="SM00679">
    <property type="entry name" value="CTNS"/>
    <property type="match status" value="1"/>
</dbReference>
<evidence type="ECO:0000256" key="1">
    <source>
        <dbReference type="ARBA" id="ARBA00004141"/>
    </source>
</evidence>
<keyword evidence="7" id="KW-1185">Reference proteome</keyword>
<accession>A0ABS5GF44</accession>
<evidence type="ECO:0000256" key="4">
    <source>
        <dbReference type="ARBA" id="ARBA00023136"/>
    </source>
</evidence>
<sequence length="83" mass="8856">MLTTLIGLGAATCTTCSFLPQVIKAWRSRSTQDISAGMFVLLTTGNAMWLLYGALINDLPLVVANLITLALVATILGLKLRYG</sequence>
<keyword evidence="6" id="KW-0813">Transport</keyword>
<dbReference type="NCBIfam" id="NF037968">
    <property type="entry name" value="SemiSWEET_2"/>
    <property type="match status" value="1"/>
</dbReference>
<protein>
    <submittedName>
        <fullName evidence="6">SemiSWEET family sugar transporter</fullName>
    </submittedName>
</protein>
<proteinExistence type="predicted"/>
<feature type="transmembrane region" description="Helical" evidence="5">
    <location>
        <begin position="34"/>
        <end position="52"/>
    </location>
</feature>
<dbReference type="RefSeq" id="WP_012046789.1">
    <property type="nucleotide sequence ID" value="NZ_JABFDP010000006.1"/>
</dbReference>
<comment type="subcellular location">
    <subcellularLocation>
        <location evidence="1">Membrane</location>
        <topology evidence="1">Multi-pass membrane protein</topology>
    </subcellularLocation>
</comment>
<comment type="caution">
    <text evidence="6">The sequence shown here is derived from an EMBL/GenBank/DDBJ whole genome shotgun (WGS) entry which is preliminary data.</text>
</comment>
<evidence type="ECO:0000313" key="7">
    <source>
        <dbReference type="Proteomes" id="UP001314635"/>
    </source>
</evidence>
<dbReference type="InterPro" id="IPR006603">
    <property type="entry name" value="PQ-loop_rpt"/>
</dbReference>
<dbReference type="Gene3D" id="1.20.1280.290">
    <property type="match status" value="1"/>
</dbReference>
<reference evidence="7" key="1">
    <citation type="journal article" date="2021" name="ISME J.">
        <title>Evolutionary origin and ecological implication of a unique nif island in free-living Bradyrhizobium lineages.</title>
        <authorList>
            <person name="Tao J."/>
        </authorList>
    </citation>
    <scope>NUCLEOTIDE SEQUENCE [LARGE SCALE GENOMIC DNA]</scope>
    <source>
        <strain evidence="7">SZCCT0094</strain>
    </source>
</reference>
<name>A0ABS5GF44_9BRAD</name>
<dbReference type="Pfam" id="PF04193">
    <property type="entry name" value="PQ-loop"/>
    <property type="match status" value="1"/>
</dbReference>
<evidence type="ECO:0000256" key="2">
    <source>
        <dbReference type="ARBA" id="ARBA00022692"/>
    </source>
</evidence>
<keyword evidence="2 5" id="KW-0812">Transmembrane</keyword>